<keyword evidence="2" id="KW-1185">Reference proteome</keyword>
<evidence type="ECO:0000313" key="1">
    <source>
        <dbReference type="EMBL" id="KAK8491406.1"/>
    </source>
</evidence>
<dbReference type="EMBL" id="JBBPBN010000260">
    <property type="protein sequence ID" value="KAK8491406.1"/>
    <property type="molecule type" value="Genomic_DNA"/>
</dbReference>
<reference evidence="1 2" key="1">
    <citation type="journal article" date="2024" name="G3 (Bethesda)">
        <title>Genome assembly of Hibiscus sabdariffa L. provides insights into metabolisms of medicinal natural products.</title>
        <authorList>
            <person name="Kim T."/>
        </authorList>
    </citation>
    <scope>NUCLEOTIDE SEQUENCE [LARGE SCALE GENOMIC DNA]</scope>
    <source>
        <strain evidence="1">TK-2024</strain>
        <tissue evidence="1">Old leaves</tissue>
    </source>
</reference>
<organism evidence="1 2">
    <name type="scientific">Hibiscus sabdariffa</name>
    <name type="common">roselle</name>
    <dbReference type="NCBI Taxonomy" id="183260"/>
    <lineage>
        <taxon>Eukaryota</taxon>
        <taxon>Viridiplantae</taxon>
        <taxon>Streptophyta</taxon>
        <taxon>Embryophyta</taxon>
        <taxon>Tracheophyta</taxon>
        <taxon>Spermatophyta</taxon>
        <taxon>Magnoliopsida</taxon>
        <taxon>eudicotyledons</taxon>
        <taxon>Gunneridae</taxon>
        <taxon>Pentapetalae</taxon>
        <taxon>rosids</taxon>
        <taxon>malvids</taxon>
        <taxon>Malvales</taxon>
        <taxon>Malvaceae</taxon>
        <taxon>Malvoideae</taxon>
        <taxon>Hibiscus</taxon>
    </lineage>
</organism>
<evidence type="ECO:0000313" key="2">
    <source>
        <dbReference type="Proteomes" id="UP001396334"/>
    </source>
</evidence>
<accession>A0ABR2AFA9</accession>
<name>A0ABR2AFA9_9ROSI</name>
<comment type="caution">
    <text evidence="1">The sequence shown here is derived from an EMBL/GenBank/DDBJ whole genome shotgun (WGS) entry which is preliminary data.</text>
</comment>
<dbReference type="Proteomes" id="UP001396334">
    <property type="component" value="Unassembled WGS sequence"/>
</dbReference>
<gene>
    <name evidence="1" type="ORF">V6N11_073732</name>
</gene>
<sequence>MKTEQLWVQVLHAKYKCFDPISVSISSRGCSRLWHGLNLVWNRVNQGIVWNLGNGDSIDFWDDPWLVDIGLLIEFVSDCVAANIIPCSVASMVGIDGEWKWNLFDDLLLAHVLLWIVAVKLPLRSTFVDHPR</sequence>
<protein>
    <submittedName>
        <fullName evidence="1">Uncharacterized protein</fullName>
    </submittedName>
</protein>
<proteinExistence type="predicted"/>